<name>A0A1H8W950_9EURY</name>
<gene>
    <name evidence="1" type="ORF">SAMN05216388_10526</name>
</gene>
<proteinExistence type="predicted"/>
<evidence type="ECO:0000313" key="2">
    <source>
        <dbReference type="Proteomes" id="UP000198775"/>
    </source>
</evidence>
<organism evidence="1 2">
    <name type="scientific">Halorientalis persicus</name>
    <dbReference type="NCBI Taxonomy" id="1367881"/>
    <lineage>
        <taxon>Archaea</taxon>
        <taxon>Methanobacteriati</taxon>
        <taxon>Methanobacteriota</taxon>
        <taxon>Stenosarchaea group</taxon>
        <taxon>Halobacteria</taxon>
        <taxon>Halobacteriales</taxon>
        <taxon>Haloarculaceae</taxon>
        <taxon>Halorientalis</taxon>
    </lineage>
</organism>
<reference evidence="2" key="1">
    <citation type="submission" date="2016-10" db="EMBL/GenBank/DDBJ databases">
        <authorList>
            <person name="Varghese N."/>
            <person name="Submissions S."/>
        </authorList>
    </citation>
    <scope>NUCLEOTIDE SEQUENCE [LARGE SCALE GENOMIC DNA]</scope>
    <source>
        <strain evidence="2">IBRC-M 10043</strain>
    </source>
</reference>
<accession>A0A1H8W950</accession>
<evidence type="ECO:0000313" key="1">
    <source>
        <dbReference type="EMBL" id="SEP24151.1"/>
    </source>
</evidence>
<sequence length="66" mass="7823">MVRIRHEYSVDADHLRITIKPTAHDKDIVFLAESKCKHCIRVRVNSTVPVPLRPVNKFESRWERLD</sequence>
<dbReference type="Proteomes" id="UP000198775">
    <property type="component" value="Unassembled WGS sequence"/>
</dbReference>
<keyword evidence="2" id="KW-1185">Reference proteome</keyword>
<dbReference type="AlphaFoldDB" id="A0A1H8W950"/>
<protein>
    <submittedName>
        <fullName evidence="1">Uncharacterized protein</fullName>
    </submittedName>
</protein>
<dbReference type="EMBL" id="FOCX01000052">
    <property type="protein sequence ID" value="SEP24151.1"/>
    <property type="molecule type" value="Genomic_DNA"/>
</dbReference>